<dbReference type="Pfam" id="PF13193">
    <property type="entry name" value="AMP-binding_C"/>
    <property type="match status" value="1"/>
</dbReference>
<feature type="domain" description="AMP-dependent synthetase/ligase" evidence="1">
    <location>
        <begin position="9"/>
        <end position="361"/>
    </location>
</feature>
<organism evidence="3 4">
    <name type="scientific">Dactylosporangium roseum</name>
    <dbReference type="NCBI Taxonomy" id="47989"/>
    <lineage>
        <taxon>Bacteria</taxon>
        <taxon>Bacillati</taxon>
        <taxon>Actinomycetota</taxon>
        <taxon>Actinomycetes</taxon>
        <taxon>Micromonosporales</taxon>
        <taxon>Micromonosporaceae</taxon>
        <taxon>Dactylosporangium</taxon>
    </lineage>
</organism>
<evidence type="ECO:0000259" key="2">
    <source>
        <dbReference type="Pfam" id="PF13193"/>
    </source>
</evidence>
<gene>
    <name evidence="3" type="ORF">Drose_23815</name>
</gene>
<evidence type="ECO:0000259" key="1">
    <source>
        <dbReference type="Pfam" id="PF00501"/>
    </source>
</evidence>
<sequence>MANGVREFGRAAPRRVAVVDGDRQLTFAGLDERSNRLGNALLRRGLRPGEPVALLSGNRMEYFEIAAGLSKAGLPMVPLNPRNSSGDNEFIVHHSGARVLIMEDQLAPNTVTFVDGMDQVFSFDGGAGEGYEDLLAGAEPRDPGVDVDENDPFCIAYTSGTTGQPKGVVLTHRGRVLTSYAAGIEYGLGPASSTMAVAPLYHGAGFAFGFAGPQLGGTVSVLRSWDPEQFLKMLEVSRTNTVFLVPTHAQQIRRIVEEPTASYDLSALRTLYFNAAALPVALKEWVHEAFPNVGIHELYGSTECSIVTDLRPEDSMRKAGSVGHPWFMNEVKLLDDAGQEVSAGVPGELFARSPLLMKGYLHNEEATREATTEDGFVTVGDIAVRDDEGFISIVDRKKDMIIAGGVNIFPREIEEAVARHAGVDEVAVIGVPDDVYGERVAAFVVARRGTERLDMGDLETYVRQRIAKYKVPREWHVVEKLPRNPGGKILKRELRTDYINGREK</sequence>
<dbReference type="Gene3D" id="3.40.50.12780">
    <property type="entry name" value="N-terminal domain of ligase-like"/>
    <property type="match status" value="1"/>
</dbReference>
<proteinExistence type="predicted"/>
<keyword evidence="4" id="KW-1185">Reference proteome</keyword>
<dbReference type="PROSITE" id="PS00455">
    <property type="entry name" value="AMP_BINDING"/>
    <property type="match status" value="1"/>
</dbReference>
<dbReference type="PANTHER" id="PTHR43767">
    <property type="entry name" value="LONG-CHAIN-FATTY-ACID--COA LIGASE"/>
    <property type="match status" value="1"/>
</dbReference>
<dbReference type="InterPro" id="IPR000873">
    <property type="entry name" value="AMP-dep_synth/lig_dom"/>
</dbReference>
<dbReference type="InterPro" id="IPR042099">
    <property type="entry name" value="ANL_N_sf"/>
</dbReference>
<dbReference type="Pfam" id="PF00501">
    <property type="entry name" value="AMP-binding"/>
    <property type="match status" value="1"/>
</dbReference>
<accession>A0ABY5ZEM9</accession>
<dbReference type="InterPro" id="IPR050237">
    <property type="entry name" value="ATP-dep_AMP-bd_enzyme"/>
</dbReference>
<dbReference type="Gene3D" id="3.30.300.30">
    <property type="match status" value="1"/>
</dbReference>
<feature type="domain" description="AMP-binding enzyme C-terminal" evidence="2">
    <location>
        <begin position="412"/>
        <end position="488"/>
    </location>
</feature>
<protein>
    <submittedName>
        <fullName evidence="3">AMP-binding protein</fullName>
    </submittedName>
</protein>
<evidence type="ECO:0000313" key="4">
    <source>
        <dbReference type="Proteomes" id="UP001058271"/>
    </source>
</evidence>
<dbReference type="InterPro" id="IPR025110">
    <property type="entry name" value="AMP-bd_C"/>
</dbReference>
<dbReference type="PANTHER" id="PTHR43767:SF1">
    <property type="entry name" value="NONRIBOSOMAL PEPTIDE SYNTHASE PES1 (EUROFUNG)-RELATED"/>
    <property type="match status" value="1"/>
</dbReference>
<dbReference type="Proteomes" id="UP001058271">
    <property type="component" value="Chromosome"/>
</dbReference>
<name>A0ABY5ZEM9_9ACTN</name>
<evidence type="ECO:0000313" key="3">
    <source>
        <dbReference type="EMBL" id="UWZ40554.1"/>
    </source>
</evidence>
<dbReference type="InterPro" id="IPR020845">
    <property type="entry name" value="AMP-binding_CS"/>
</dbReference>
<dbReference type="SUPFAM" id="SSF56801">
    <property type="entry name" value="Acetyl-CoA synthetase-like"/>
    <property type="match status" value="1"/>
</dbReference>
<dbReference type="EMBL" id="CP073721">
    <property type="protein sequence ID" value="UWZ40554.1"/>
    <property type="molecule type" value="Genomic_DNA"/>
</dbReference>
<dbReference type="InterPro" id="IPR045851">
    <property type="entry name" value="AMP-bd_C_sf"/>
</dbReference>
<reference evidence="3" key="1">
    <citation type="submission" date="2021-04" db="EMBL/GenBank/DDBJ databases">
        <title>Biosynthetic gene clusters of Dactylosporangioum roseum.</title>
        <authorList>
            <person name="Hartkoorn R.C."/>
            <person name="Beaudoing E."/>
            <person name="Hot D."/>
            <person name="Moureu S."/>
        </authorList>
    </citation>
    <scope>NUCLEOTIDE SEQUENCE</scope>
    <source>
        <strain evidence="3">NRRL B-16295</strain>
    </source>
</reference>